<dbReference type="UniPathway" id="UPA00895"/>
<evidence type="ECO:0000313" key="10">
    <source>
        <dbReference type="EMBL" id="TCO69566.1"/>
    </source>
</evidence>
<comment type="caution">
    <text evidence="10">The sequence shown here is derived from an EMBL/GenBank/DDBJ whole genome shotgun (WGS) entry which is preliminary data.</text>
</comment>
<feature type="transmembrane region" description="Helical" evidence="8">
    <location>
        <begin position="76"/>
        <end position="98"/>
    </location>
</feature>
<protein>
    <recommendedName>
        <fullName evidence="4">Methylamine utilization protein MauE</fullName>
    </recommendedName>
</protein>
<organism evidence="10 11">
    <name type="scientific">Rhodovulum euryhalinum</name>
    <dbReference type="NCBI Taxonomy" id="35805"/>
    <lineage>
        <taxon>Bacteria</taxon>
        <taxon>Pseudomonadati</taxon>
        <taxon>Pseudomonadota</taxon>
        <taxon>Alphaproteobacteria</taxon>
        <taxon>Rhodobacterales</taxon>
        <taxon>Paracoccaceae</taxon>
        <taxon>Rhodovulum</taxon>
    </lineage>
</organism>
<feature type="transmembrane region" description="Helical" evidence="8">
    <location>
        <begin position="6"/>
        <end position="27"/>
    </location>
</feature>
<keyword evidence="7 8" id="KW-0472">Membrane</keyword>
<feature type="transmembrane region" description="Helical" evidence="8">
    <location>
        <begin position="119"/>
        <end position="137"/>
    </location>
</feature>
<feature type="domain" description="Methylamine utilisation protein MauE" evidence="9">
    <location>
        <begin position="10"/>
        <end position="133"/>
    </location>
</feature>
<proteinExistence type="predicted"/>
<evidence type="ECO:0000256" key="4">
    <source>
        <dbReference type="ARBA" id="ARBA00019078"/>
    </source>
</evidence>
<dbReference type="EMBL" id="SLWW01000014">
    <property type="protein sequence ID" value="TCO69566.1"/>
    <property type="molecule type" value="Genomic_DNA"/>
</dbReference>
<evidence type="ECO:0000256" key="7">
    <source>
        <dbReference type="ARBA" id="ARBA00023136"/>
    </source>
</evidence>
<sequence length="178" mass="17825">MNWAELAALASAAVATFTAIFFARAAWHKAWDFWAFTGFVADYRLLPARAVVPAAGAILLIETLVVLAMLVPGARVPGLVTGAVMVAAYGAAIAANLARGHTRIECGCGGAPQPLGPALVVRNAGLAALMLAGGAGADGILGLAGAGAAIAAGGALFITYLLFDQIISNAADPVARRS</sequence>
<evidence type="ECO:0000256" key="2">
    <source>
        <dbReference type="ARBA" id="ARBA00004141"/>
    </source>
</evidence>
<dbReference type="Proteomes" id="UP000295142">
    <property type="component" value="Unassembled WGS sequence"/>
</dbReference>
<evidence type="ECO:0000313" key="11">
    <source>
        <dbReference type="Proteomes" id="UP000295142"/>
    </source>
</evidence>
<name>A0A4R2KGI5_9RHOB</name>
<gene>
    <name evidence="10" type="ORF">EV655_11417</name>
</gene>
<keyword evidence="11" id="KW-1185">Reference proteome</keyword>
<evidence type="ECO:0000259" key="9">
    <source>
        <dbReference type="Pfam" id="PF07291"/>
    </source>
</evidence>
<feature type="transmembrane region" description="Helical" evidence="8">
    <location>
        <begin position="48"/>
        <end position="70"/>
    </location>
</feature>
<comment type="function">
    <text evidence="1">May be specifically involved in the processing, transport, and/or maturation of the MADH beta-subunit.</text>
</comment>
<evidence type="ECO:0000256" key="6">
    <source>
        <dbReference type="ARBA" id="ARBA00022989"/>
    </source>
</evidence>
<keyword evidence="5 8" id="KW-0812">Transmembrane</keyword>
<keyword evidence="6 8" id="KW-1133">Transmembrane helix</keyword>
<evidence type="ECO:0000256" key="8">
    <source>
        <dbReference type="SAM" id="Phobius"/>
    </source>
</evidence>
<comment type="pathway">
    <text evidence="3">One-carbon metabolism; methylamine degradation.</text>
</comment>
<evidence type="ECO:0000256" key="5">
    <source>
        <dbReference type="ARBA" id="ARBA00022692"/>
    </source>
</evidence>
<dbReference type="GO" id="GO:0030416">
    <property type="term" value="P:methylamine metabolic process"/>
    <property type="evidence" value="ECO:0007669"/>
    <property type="project" value="InterPro"/>
</dbReference>
<evidence type="ECO:0000256" key="3">
    <source>
        <dbReference type="ARBA" id="ARBA00004856"/>
    </source>
</evidence>
<dbReference type="InterPro" id="IPR009908">
    <property type="entry name" value="Methylamine_util_MauE"/>
</dbReference>
<feature type="transmembrane region" description="Helical" evidence="8">
    <location>
        <begin position="143"/>
        <end position="163"/>
    </location>
</feature>
<reference evidence="10 11" key="1">
    <citation type="submission" date="2019-03" db="EMBL/GenBank/DDBJ databases">
        <title>Genomic Encyclopedia of Type Strains, Phase IV (KMG-IV): sequencing the most valuable type-strain genomes for metagenomic binning, comparative biology and taxonomic classification.</title>
        <authorList>
            <person name="Goeker M."/>
        </authorList>
    </citation>
    <scope>NUCLEOTIDE SEQUENCE [LARGE SCALE GENOMIC DNA]</scope>
    <source>
        <strain evidence="10 11">DSM 4868</strain>
    </source>
</reference>
<dbReference type="GO" id="GO:0016020">
    <property type="term" value="C:membrane"/>
    <property type="evidence" value="ECO:0007669"/>
    <property type="project" value="UniProtKB-SubCell"/>
</dbReference>
<accession>A0A4R2KGI5</accession>
<dbReference type="Pfam" id="PF07291">
    <property type="entry name" value="MauE"/>
    <property type="match status" value="1"/>
</dbReference>
<dbReference type="AlphaFoldDB" id="A0A4R2KGI5"/>
<comment type="subcellular location">
    <subcellularLocation>
        <location evidence="2">Membrane</location>
        <topology evidence="2">Multi-pass membrane protein</topology>
    </subcellularLocation>
</comment>
<evidence type="ECO:0000256" key="1">
    <source>
        <dbReference type="ARBA" id="ARBA00003475"/>
    </source>
</evidence>